<protein>
    <submittedName>
        <fullName evidence="11">FtsX-like permease family protein</fullName>
    </submittedName>
</protein>
<feature type="transmembrane region" description="Helical" evidence="8">
    <location>
        <begin position="867"/>
        <end position="888"/>
    </location>
</feature>
<keyword evidence="5 8" id="KW-0472">Membrane</keyword>
<feature type="domain" description="ABC3 transporter permease C-terminal" evidence="9">
    <location>
        <begin position="308"/>
        <end position="423"/>
    </location>
</feature>
<evidence type="ECO:0000259" key="10">
    <source>
        <dbReference type="Pfam" id="PF12704"/>
    </source>
</evidence>
<evidence type="ECO:0000256" key="4">
    <source>
        <dbReference type="ARBA" id="ARBA00022989"/>
    </source>
</evidence>
<dbReference type="GO" id="GO:0005886">
    <property type="term" value="C:plasma membrane"/>
    <property type="evidence" value="ECO:0007669"/>
    <property type="project" value="UniProtKB-SubCell"/>
</dbReference>
<comment type="caution">
    <text evidence="11">The sequence shown here is derived from an EMBL/GenBank/DDBJ whole genome shotgun (WGS) entry which is preliminary data.</text>
</comment>
<feature type="transmembrane region" description="Helical" evidence="8">
    <location>
        <begin position="908"/>
        <end position="929"/>
    </location>
</feature>
<reference evidence="11 12" key="1">
    <citation type="submission" date="2020-05" db="EMBL/GenBank/DDBJ databases">
        <title>MicrobeNet Type strains.</title>
        <authorList>
            <person name="Nicholson A.C."/>
        </authorList>
    </citation>
    <scope>NUCLEOTIDE SEQUENCE [LARGE SCALE GENOMIC DNA]</scope>
    <source>
        <strain evidence="11 12">JCM 14282</strain>
    </source>
</reference>
<dbReference type="GO" id="GO:0022857">
    <property type="term" value="F:transmembrane transporter activity"/>
    <property type="evidence" value="ECO:0007669"/>
    <property type="project" value="TreeGrafter"/>
</dbReference>
<evidence type="ECO:0000256" key="2">
    <source>
        <dbReference type="ARBA" id="ARBA00022475"/>
    </source>
</evidence>
<feature type="transmembrane region" description="Helical" evidence="8">
    <location>
        <begin position="395"/>
        <end position="416"/>
    </location>
</feature>
<feature type="transmembrane region" description="Helical" evidence="8">
    <location>
        <begin position="535"/>
        <end position="558"/>
    </location>
</feature>
<dbReference type="Proteomes" id="UP000543598">
    <property type="component" value="Unassembled WGS sequence"/>
</dbReference>
<keyword evidence="2" id="KW-1003">Cell membrane</keyword>
<feature type="transmembrane region" description="Helical" evidence="8">
    <location>
        <begin position="350"/>
        <end position="375"/>
    </location>
</feature>
<dbReference type="PANTHER" id="PTHR30572">
    <property type="entry name" value="MEMBRANE COMPONENT OF TRANSPORTER-RELATED"/>
    <property type="match status" value="1"/>
</dbReference>
<comment type="similarity">
    <text evidence="6">Belongs to the ABC-4 integral membrane protein family.</text>
</comment>
<evidence type="ECO:0000313" key="11">
    <source>
        <dbReference type="EMBL" id="NNH04993.1"/>
    </source>
</evidence>
<feature type="transmembrane region" description="Helical" evidence="8">
    <location>
        <begin position="297"/>
        <end position="323"/>
    </location>
</feature>
<evidence type="ECO:0000256" key="5">
    <source>
        <dbReference type="ARBA" id="ARBA00023136"/>
    </source>
</evidence>
<dbReference type="RefSeq" id="WP_167038994.1">
    <property type="nucleotide sequence ID" value="NZ_BAAANA010000001.1"/>
</dbReference>
<feature type="transmembrane region" description="Helical" evidence="8">
    <location>
        <begin position="445"/>
        <end position="466"/>
    </location>
</feature>
<evidence type="ECO:0000256" key="8">
    <source>
        <dbReference type="SAM" id="Phobius"/>
    </source>
</evidence>
<dbReference type="PANTHER" id="PTHR30572:SF4">
    <property type="entry name" value="ABC TRANSPORTER PERMEASE YTRF"/>
    <property type="match status" value="1"/>
</dbReference>
<keyword evidence="3 8" id="KW-0812">Transmembrane</keyword>
<keyword evidence="4 8" id="KW-1133">Transmembrane helix</keyword>
<feature type="transmembrane region" description="Helical" evidence="8">
    <location>
        <begin position="48"/>
        <end position="70"/>
    </location>
</feature>
<feature type="region of interest" description="Disordered" evidence="7">
    <location>
        <begin position="1"/>
        <end position="26"/>
    </location>
</feature>
<proteinExistence type="inferred from homology"/>
<keyword evidence="12" id="KW-1185">Reference proteome</keyword>
<evidence type="ECO:0000259" key="9">
    <source>
        <dbReference type="Pfam" id="PF02687"/>
    </source>
</evidence>
<dbReference type="AlphaFoldDB" id="A0A7Y2Q2T5"/>
<feature type="transmembrane region" description="Helical" evidence="8">
    <location>
        <begin position="815"/>
        <end position="837"/>
    </location>
</feature>
<dbReference type="InterPro" id="IPR025857">
    <property type="entry name" value="MacB_PCD"/>
</dbReference>
<accession>A0A7Y2Q2T5</accession>
<evidence type="ECO:0000256" key="7">
    <source>
        <dbReference type="SAM" id="MobiDB-lite"/>
    </source>
</evidence>
<dbReference type="Pfam" id="PF12704">
    <property type="entry name" value="MacB_PCD"/>
    <property type="match status" value="1"/>
</dbReference>
<dbReference type="InterPro" id="IPR003838">
    <property type="entry name" value="ABC3_permease_C"/>
</dbReference>
<name>A0A7Y2Q2T5_9MICO</name>
<sequence>MTEVLEAPTGTTPSDETSDAASPMRGGWPRLRAELRLARRATWRSRGASLLVVALVAVPMMLLSGGLVVFQSHQPTLADEVDAELGRADARLEPVSGPDPSLTQSAEDPWWWEIDRDQKTGEPVNEVLAPLDDPSTLLPTATRVIEVGSARVVAQTPGGIGGLDAVVGEAWDPSLEGRYEFLSGERPQGQNEAMASPGALRRLHAQVGDTIELTSPQASFVITGVLKDASRTDAEQTVFVPATAALEAIRETRTWFTPDWQPTADELTEFNREGVIVFARDLMLEREDGRYVDPGTAFALASATALVAGFSGYLVVLLAGAAFSVSTRRQQHALAVASSVGAPRASLMRLVLLQGTVLGLAGGVVGAALGVAAAWPALMLLDDGRNASFWGFYVPWWGLAGIVAFAVAVGTVAALLPARAATRGDVLQALRGARRPVTLRTKRPLWGLLLIAIGVGLSATGGLILAGLRASEHPDYGSPPFVLATWAIVGGPIVFQVGVIVAGHWLLTLIARWASRFGLATRLAVRDAAANPARIVPAFAAIAACVFLASFALSAVAISGAASGRSHWWQGPEGSVVVNVWGVDELSEATEREAIAALEATDPDAVAVVRGEPSVDEYRGDGPTDERLRTTLRPERFGMADCDDPATVGPCQTAAGRLLGSSPPVAIAEDELATVLGTTPPESALRVFRDGGALVLDNRWASGTLLSDGSVTLHEWDGSDVLLGLYDTLPAPLGELTLPAVRVSTPHSLPWELIVSPATAEAIGLPTAVRTVIGAYDEPPAQETLDELDLRASIPGTSGGISSQFESGPPAPDPWLWLILGAVGALVLAAGSIALGLSRVERRPDDATLTAVGATPLLRRSIALWQALVLVGLGSVMGTIAGVIPMWGITLGLDQRDVGAASMADTPWPWLAGLAVGLPLVMAVANWLVPPRHPELTRRTAIA</sequence>
<comment type="subcellular location">
    <subcellularLocation>
        <location evidence="1">Cell membrane</location>
        <topology evidence="1">Multi-pass membrane protein</topology>
    </subcellularLocation>
</comment>
<dbReference type="Pfam" id="PF02687">
    <property type="entry name" value="FtsX"/>
    <property type="match status" value="1"/>
</dbReference>
<dbReference type="EMBL" id="JABEMB010000028">
    <property type="protein sequence ID" value="NNH04993.1"/>
    <property type="molecule type" value="Genomic_DNA"/>
</dbReference>
<feature type="domain" description="MacB-like periplasmic core" evidence="10">
    <location>
        <begin position="160"/>
        <end position="249"/>
    </location>
</feature>
<feature type="transmembrane region" description="Helical" evidence="8">
    <location>
        <begin position="486"/>
        <end position="514"/>
    </location>
</feature>
<evidence type="ECO:0000256" key="1">
    <source>
        <dbReference type="ARBA" id="ARBA00004651"/>
    </source>
</evidence>
<evidence type="ECO:0000313" key="12">
    <source>
        <dbReference type="Proteomes" id="UP000543598"/>
    </source>
</evidence>
<dbReference type="InterPro" id="IPR050250">
    <property type="entry name" value="Macrolide_Exporter_MacB"/>
</dbReference>
<evidence type="ECO:0000256" key="6">
    <source>
        <dbReference type="ARBA" id="ARBA00038076"/>
    </source>
</evidence>
<gene>
    <name evidence="11" type="ORF">HLA99_14170</name>
</gene>
<organism evidence="11 12">
    <name type="scientific">Microbacterium ulmi</name>
    <dbReference type="NCBI Taxonomy" id="179095"/>
    <lineage>
        <taxon>Bacteria</taxon>
        <taxon>Bacillati</taxon>
        <taxon>Actinomycetota</taxon>
        <taxon>Actinomycetes</taxon>
        <taxon>Micrococcales</taxon>
        <taxon>Microbacteriaceae</taxon>
        <taxon>Microbacterium</taxon>
    </lineage>
</organism>
<evidence type="ECO:0000256" key="3">
    <source>
        <dbReference type="ARBA" id="ARBA00022692"/>
    </source>
</evidence>